<dbReference type="PANTHER" id="PTHR33977:SF1">
    <property type="entry name" value="ZINC ION BINDING PROTEIN"/>
    <property type="match status" value="1"/>
</dbReference>
<dbReference type="InterPro" id="IPR007527">
    <property type="entry name" value="Znf_SWIM"/>
</dbReference>
<keyword evidence="1" id="KW-0863">Zinc-finger</keyword>
<keyword evidence="1" id="KW-0862">Zinc</keyword>
<evidence type="ECO:0000259" key="2">
    <source>
        <dbReference type="PROSITE" id="PS50966"/>
    </source>
</evidence>
<reference evidence="3" key="1">
    <citation type="submission" date="2022-12" db="EMBL/GenBank/DDBJ databases">
        <title>Draft genome assemblies for two species of Escallonia (Escalloniales).</title>
        <authorList>
            <person name="Chanderbali A."/>
            <person name="Dervinis C."/>
            <person name="Anghel I."/>
            <person name="Soltis D."/>
            <person name="Soltis P."/>
            <person name="Zapata F."/>
        </authorList>
    </citation>
    <scope>NUCLEOTIDE SEQUENCE</scope>
    <source>
        <strain evidence="3">UCBG92.1500</strain>
        <tissue evidence="3">Leaf</tissue>
    </source>
</reference>
<organism evidence="3 4">
    <name type="scientific">Escallonia rubra</name>
    <dbReference type="NCBI Taxonomy" id="112253"/>
    <lineage>
        <taxon>Eukaryota</taxon>
        <taxon>Viridiplantae</taxon>
        <taxon>Streptophyta</taxon>
        <taxon>Embryophyta</taxon>
        <taxon>Tracheophyta</taxon>
        <taxon>Spermatophyta</taxon>
        <taxon>Magnoliopsida</taxon>
        <taxon>eudicotyledons</taxon>
        <taxon>Gunneridae</taxon>
        <taxon>Pentapetalae</taxon>
        <taxon>asterids</taxon>
        <taxon>campanulids</taxon>
        <taxon>Escalloniales</taxon>
        <taxon>Escalloniaceae</taxon>
        <taxon>Escallonia</taxon>
    </lineage>
</organism>
<dbReference type="PROSITE" id="PS50966">
    <property type="entry name" value="ZF_SWIM"/>
    <property type="match status" value="1"/>
</dbReference>
<evidence type="ECO:0000256" key="1">
    <source>
        <dbReference type="PROSITE-ProRule" id="PRU00325"/>
    </source>
</evidence>
<dbReference type="PANTHER" id="PTHR33977">
    <property type="entry name" value="ZINC ION BINDING PROTEIN"/>
    <property type="match status" value="1"/>
</dbReference>
<dbReference type="GO" id="GO:0008270">
    <property type="term" value="F:zinc ion binding"/>
    <property type="evidence" value="ECO:0007669"/>
    <property type="project" value="UniProtKB-KW"/>
</dbReference>
<proteinExistence type="predicted"/>
<keyword evidence="1" id="KW-0479">Metal-binding</keyword>
<accession>A0AA88UBE0</accession>
<protein>
    <recommendedName>
        <fullName evidence="2">SWIM-type domain-containing protein</fullName>
    </recommendedName>
</protein>
<keyword evidence="4" id="KW-1185">Reference proteome</keyword>
<sequence length="826" mass="93675">MARWDEILSLPVQNPPTLEISSAHLVWSKVEGWGDNIDRVALIPFARVDDFVRGESSNKDCPSRFHVEARRRRSPKMTSKPKVDGILEYILYWCSFGPDDHRKGGIVRPSRTTYVPKKKSAGRPNTKRGCTCHFIVKRLIAEPSVALLIYNQDKHVDKKGLPCHGPLDKKAAGTHAMYAPYISEDLRLRVLSLLYVGVSVETIMQRHNESVERQGGPCNRDDLLTHRYVRRQERSIRRSTYELDPDDAVSISMWVESHQSQVFFYEDFSNSEPFILGIQTDWQLQQMIRFGNRNLLASDSRFGTNKLKYAVHSLLVFNSDNKAIPVAWIIAPRFARMDAHRWMRALCNRVCTKDPTWKLAGFVVDDPSIDILTIRFTPLVHYFKAVDDWIVFLVFFSFRDKIALHGFLFFPSVMELQWAEWVLGGPNGEVFQCSVLICFWRVRHAWHKNLIRRCPETGMRVEIFRLLGQAVYKICSGSGTVELFEDLMDDFVDGSDFMDYFKAVWYPRIGLWTAALKALPLASQESCAAMEFYHNQLKLRLLNEKDPGLYQRADWLVDKLGTKVHSYFWLDEFSGKDDFARYRKDEWVSGLTAWRRSLKIPDSDVIIEGRFAKVVDQQDRDITHLVRNPGSEYAICDCSWADLGNLCEHVFKVIKVLRDKGKTPSISMLQYKQALSNLLHCPPHDSLIRDHAVSLAVWVQTVHAQVAEGNNTVMDSQAVEASATSQDMDMVNDNSCANENISSPTGNGSAVGCDASDSIADNRGGDLIDLVASENGVCVEISGEELSSAEMEVDPSFIRTSASKLTTLDGTVPKDAINSNGFRDGS</sequence>
<dbReference type="EMBL" id="JAVXUO010001917">
    <property type="protein sequence ID" value="KAK2977985.1"/>
    <property type="molecule type" value="Genomic_DNA"/>
</dbReference>
<comment type="caution">
    <text evidence="3">The sequence shown here is derived from an EMBL/GenBank/DDBJ whole genome shotgun (WGS) entry which is preliminary data.</text>
</comment>
<dbReference type="AlphaFoldDB" id="A0AA88UBE0"/>
<evidence type="ECO:0000313" key="4">
    <source>
        <dbReference type="Proteomes" id="UP001187471"/>
    </source>
</evidence>
<dbReference type="Proteomes" id="UP001187471">
    <property type="component" value="Unassembled WGS sequence"/>
</dbReference>
<name>A0AA88UBE0_9ASTE</name>
<evidence type="ECO:0000313" key="3">
    <source>
        <dbReference type="EMBL" id="KAK2977985.1"/>
    </source>
</evidence>
<feature type="domain" description="SWIM-type" evidence="2">
    <location>
        <begin position="621"/>
        <end position="658"/>
    </location>
</feature>
<gene>
    <name evidence="3" type="ORF">RJ640_023523</name>
</gene>